<name>A0A916Z1F8_9BACL</name>
<evidence type="ECO:0000256" key="5">
    <source>
        <dbReference type="ARBA" id="ARBA00022989"/>
    </source>
</evidence>
<sequence length="288" mass="31600">MAYAFLSPTFAFYILFFTIPLFFSIYLSFTEWGGFDLGDIKWVGLNNYQKLFSGETDFFHPILTNTLYFAFGTVAISFICALAVAYTISRLKHEGFWRTLYFLPSVTTVVAVGNVWSYMYDPTSGLINDIIGKLGYHPIPFMDRPDIALSALIIVGGWLGIGSSMLILTAGLKAIPEDLYEAADMEGAGLGKTFMTITLPLLKPSILFVLITSFIGGLQSFTLILVMTKTGGPGNSTNVGGLAMYNQAFSFGNWGMACAMAVLLFVVIFIITMIQLFAFKKGGVEGYQ</sequence>
<comment type="subcellular location">
    <subcellularLocation>
        <location evidence="1 7">Cell membrane</location>
        <topology evidence="1 7">Multi-pass membrane protein</topology>
    </subcellularLocation>
</comment>
<keyword evidence="2 7" id="KW-0813">Transport</keyword>
<organism evidence="9 10">
    <name type="scientific">Paenibacillus nasutitermitis</name>
    <dbReference type="NCBI Taxonomy" id="1652958"/>
    <lineage>
        <taxon>Bacteria</taxon>
        <taxon>Bacillati</taxon>
        <taxon>Bacillota</taxon>
        <taxon>Bacilli</taxon>
        <taxon>Bacillales</taxon>
        <taxon>Paenibacillaceae</taxon>
        <taxon>Paenibacillus</taxon>
    </lineage>
</organism>
<feature type="transmembrane region" description="Helical" evidence="7">
    <location>
        <begin position="12"/>
        <end position="29"/>
    </location>
</feature>
<dbReference type="Gene3D" id="1.10.3720.10">
    <property type="entry name" value="MetI-like"/>
    <property type="match status" value="1"/>
</dbReference>
<evidence type="ECO:0000313" key="9">
    <source>
        <dbReference type="EMBL" id="GGD72141.1"/>
    </source>
</evidence>
<protein>
    <submittedName>
        <fullName evidence="9">Bicyclomycin resistance protein</fullName>
    </submittedName>
</protein>
<dbReference type="EMBL" id="BMHP01000002">
    <property type="protein sequence ID" value="GGD72141.1"/>
    <property type="molecule type" value="Genomic_DNA"/>
</dbReference>
<dbReference type="PANTHER" id="PTHR30193">
    <property type="entry name" value="ABC TRANSPORTER PERMEASE PROTEIN"/>
    <property type="match status" value="1"/>
</dbReference>
<dbReference type="GO" id="GO:0055085">
    <property type="term" value="P:transmembrane transport"/>
    <property type="evidence" value="ECO:0007669"/>
    <property type="project" value="InterPro"/>
</dbReference>
<keyword evidence="3" id="KW-1003">Cell membrane</keyword>
<comment type="similarity">
    <text evidence="7">Belongs to the binding-protein-dependent transport system permease family.</text>
</comment>
<keyword evidence="5 7" id="KW-1133">Transmembrane helix</keyword>
<evidence type="ECO:0000256" key="4">
    <source>
        <dbReference type="ARBA" id="ARBA00022692"/>
    </source>
</evidence>
<reference evidence="9" key="2">
    <citation type="submission" date="2020-09" db="EMBL/GenBank/DDBJ databases">
        <authorList>
            <person name="Sun Q."/>
            <person name="Zhou Y."/>
        </authorList>
    </citation>
    <scope>NUCLEOTIDE SEQUENCE</scope>
    <source>
        <strain evidence="9">CGMCC 1.15178</strain>
    </source>
</reference>
<dbReference type="InterPro" id="IPR051393">
    <property type="entry name" value="ABC_transporter_permease"/>
</dbReference>
<keyword evidence="10" id="KW-1185">Reference proteome</keyword>
<dbReference type="CDD" id="cd06261">
    <property type="entry name" value="TM_PBP2"/>
    <property type="match status" value="1"/>
</dbReference>
<evidence type="ECO:0000256" key="7">
    <source>
        <dbReference type="RuleBase" id="RU363032"/>
    </source>
</evidence>
<evidence type="ECO:0000259" key="8">
    <source>
        <dbReference type="PROSITE" id="PS50928"/>
    </source>
</evidence>
<evidence type="ECO:0000256" key="1">
    <source>
        <dbReference type="ARBA" id="ARBA00004651"/>
    </source>
</evidence>
<dbReference type="SUPFAM" id="SSF161098">
    <property type="entry name" value="MetI-like"/>
    <property type="match status" value="1"/>
</dbReference>
<dbReference type="PANTHER" id="PTHR30193:SF37">
    <property type="entry name" value="INNER MEMBRANE ABC TRANSPORTER PERMEASE PROTEIN YCJO"/>
    <property type="match status" value="1"/>
</dbReference>
<accession>A0A916Z1F8</accession>
<gene>
    <name evidence="9" type="ORF">GCM10010911_32570</name>
</gene>
<keyword evidence="4 7" id="KW-0812">Transmembrane</keyword>
<reference evidence="9" key="1">
    <citation type="journal article" date="2014" name="Int. J. Syst. Evol. Microbiol.">
        <title>Complete genome sequence of Corynebacterium casei LMG S-19264T (=DSM 44701T), isolated from a smear-ripened cheese.</title>
        <authorList>
            <consortium name="US DOE Joint Genome Institute (JGI-PGF)"/>
            <person name="Walter F."/>
            <person name="Albersmeier A."/>
            <person name="Kalinowski J."/>
            <person name="Ruckert C."/>
        </authorList>
    </citation>
    <scope>NUCLEOTIDE SEQUENCE</scope>
    <source>
        <strain evidence="9">CGMCC 1.15178</strain>
    </source>
</reference>
<proteinExistence type="inferred from homology"/>
<comment type="caution">
    <text evidence="9">The sequence shown here is derived from an EMBL/GenBank/DDBJ whole genome shotgun (WGS) entry which is preliminary data.</text>
</comment>
<evidence type="ECO:0000256" key="6">
    <source>
        <dbReference type="ARBA" id="ARBA00023136"/>
    </source>
</evidence>
<evidence type="ECO:0000313" key="10">
    <source>
        <dbReference type="Proteomes" id="UP000612456"/>
    </source>
</evidence>
<dbReference type="GO" id="GO:0005886">
    <property type="term" value="C:plasma membrane"/>
    <property type="evidence" value="ECO:0007669"/>
    <property type="project" value="UniProtKB-SubCell"/>
</dbReference>
<feature type="transmembrane region" description="Helical" evidence="7">
    <location>
        <begin position="254"/>
        <end position="279"/>
    </location>
</feature>
<dbReference type="AlphaFoldDB" id="A0A916Z1F8"/>
<dbReference type="Pfam" id="PF00528">
    <property type="entry name" value="BPD_transp_1"/>
    <property type="match status" value="1"/>
</dbReference>
<dbReference type="InterPro" id="IPR000515">
    <property type="entry name" value="MetI-like"/>
</dbReference>
<feature type="domain" description="ABC transmembrane type-1" evidence="8">
    <location>
        <begin position="63"/>
        <end position="275"/>
    </location>
</feature>
<keyword evidence="6 7" id="KW-0472">Membrane</keyword>
<evidence type="ECO:0000256" key="3">
    <source>
        <dbReference type="ARBA" id="ARBA00022475"/>
    </source>
</evidence>
<feature type="transmembrane region" description="Helical" evidence="7">
    <location>
        <begin position="67"/>
        <end position="88"/>
    </location>
</feature>
<feature type="transmembrane region" description="Helical" evidence="7">
    <location>
        <begin position="100"/>
        <end position="119"/>
    </location>
</feature>
<evidence type="ECO:0000256" key="2">
    <source>
        <dbReference type="ARBA" id="ARBA00022448"/>
    </source>
</evidence>
<dbReference type="PROSITE" id="PS50928">
    <property type="entry name" value="ABC_TM1"/>
    <property type="match status" value="1"/>
</dbReference>
<dbReference type="InterPro" id="IPR035906">
    <property type="entry name" value="MetI-like_sf"/>
</dbReference>
<dbReference type="Proteomes" id="UP000612456">
    <property type="component" value="Unassembled WGS sequence"/>
</dbReference>
<feature type="transmembrane region" description="Helical" evidence="7">
    <location>
        <begin position="205"/>
        <end position="227"/>
    </location>
</feature>
<feature type="transmembrane region" description="Helical" evidence="7">
    <location>
        <begin position="147"/>
        <end position="168"/>
    </location>
</feature>